<evidence type="ECO:0000313" key="2">
    <source>
        <dbReference type="EMBL" id="CAA9579706.1"/>
    </source>
</evidence>
<sequence>MTRSESPAEVLLRAALLGVVAGMRSQLPLALLAVAAQRDQAGDDAAAPAGFLGSDRAALGFGLAAVGELVGDKLPFTPSRLDPLPLAGRLGFGGAAGAVVARAAGGPAILGLAAGAAGGLLGAFGGYRARVAAGRATGVPDPVWGAVEDAVAVSIGLLAVRR</sequence>
<name>A0A6J4VM40_9BACT</name>
<dbReference type="Pfam" id="PF13548">
    <property type="entry name" value="DUF4126"/>
    <property type="match status" value="1"/>
</dbReference>
<dbReference type="EMBL" id="CADCWF010000335">
    <property type="protein sequence ID" value="CAA9579706.1"/>
    <property type="molecule type" value="Genomic_DNA"/>
</dbReference>
<proteinExistence type="predicted"/>
<protein>
    <recommendedName>
        <fullName evidence="1">DUF4126 domain-containing protein</fullName>
    </recommendedName>
</protein>
<organism evidence="2">
    <name type="scientific">uncultured Thermomicrobiales bacterium</name>
    <dbReference type="NCBI Taxonomy" id="1645740"/>
    <lineage>
        <taxon>Bacteria</taxon>
        <taxon>Pseudomonadati</taxon>
        <taxon>Thermomicrobiota</taxon>
        <taxon>Thermomicrobia</taxon>
        <taxon>Thermomicrobiales</taxon>
        <taxon>environmental samples</taxon>
    </lineage>
</organism>
<feature type="domain" description="DUF4126" evidence="1">
    <location>
        <begin position="14"/>
        <end position="160"/>
    </location>
</feature>
<dbReference type="AlphaFoldDB" id="A0A6J4VM40"/>
<evidence type="ECO:0000259" key="1">
    <source>
        <dbReference type="Pfam" id="PF13548"/>
    </source>
</evidence>
<accession>A0A6J4VM40</accession>
<dbReference type="InterPro" id="IPR025196">
    <property type="entry name" value="DUF4126"/>
</dbReference>
<gene>
    <name evidence="2" type="ORF">AVDCRST_MAG59-4567</name>
</gene>
<reference evidence="2" key="1">
    <citation type="submission" date="2020-02" db="EMBL/GenBank/DDBJ databases">
        <authorList>
            <person name="Meier V. D."/>
        </authorList>
    </citation>
    <scope>NUCLEOTIDE SEQUENCE</scope>
    <source>
        <strain evidence="2">AVDCRST_MAG59</strain>
    </source>
</reference>